<proteinExistence type="predicted"/>
<feature type="transmembrane region" description="Helical" evidence="1">
    <location>
        <begin position="21"/>
        <end position="42"/>
    </location>
</feature>
<keyword evidence="3" id="KW-1185">Reference proteome</keyword>
<keyword evidence="1" id="KW-0472">Membrane</keyword>
<feature type="transmembrane region" description="Helical" evidence="1">
    <location>
        <begin position="147"/>
        <end position="166"/>
    </location>
</feature>
<gene>
    <name evidence="2" type="ordered locus">Xcel_0098</name>
</gene>
<feature type="transmembrane region" description="Helical" evidence="1">
    <location>
        <begin position="222"/>
        <end position="242"/>
    </location>
</feature>
<keyword evidence="1" id="KW-1133">Transmembrane helix</keyword>
<dbReference type="Proteomes" id="UP000002255">
    <property type="component" value="Chromosome"/>
</dbReference>
<dbReference type="KEGG" id="xce:Xcel_0098"/>
<evidence type="ECO:0000256" key="1">
    <source>
        <dbReference type="SAM" id="Phobius"/>
    </source>
</evidence>
<sequence length="247" mass="24723">MRGPSATDRVRAELLKIWTTPATWAALAVTLAAHVLLGWIAGGTELRIAGTSGAVPLGQSGALMLAPVYVFAAVGVFAAGTEFAGGQLRTSLLAVPGRAALFAAKLTATALVCTVAAVVVVAPGYVLQHRVALADGRLPWSDVAAGIGSRVAVHVLLAVVGLGVAWLARSVVVPMIVLVVVGLLAAPTLRDSVPAVVARLPHDAALSAVGTPAGPEALTRTAGLAALALWGAVLAAAAWAALARRDA</sequence>
<dbReference type="HOGENOM" id="CLU_051674_4_0_11"/>
<dbReference type="STRING" id="446471.Xcel_0098"/>
<dbReference type="AlphaFoldDB" id="D1BTX5"/>
<dbReference type="RefSeq" id="WP_012876884.1">
    <property type="nucleotide sequence ID" value="NC_013530.1"/>
</dbReference>
<evidence type="ECO:0000313" key="2">
    <source>
        <dbReference type="EMBL" id="ACZ29139.1"/>
    </source>
</evidence>
<name>D1BTX5_XYLCX</name>
<feature type="transmembrane region" description="Helical" evidence="1">
    <location>
        <begin position="106"/>
        <end position="127"/>
    </location>
</feature>
<reference evidence="3" key="1">
    <citation type="submission" date="2009-11" db="EMBL/GenBank/DDBJ databases">
        <title>The complete chromosome of Xylanimonas cellulosilytica DSM 15894.</title>
        <authorList>
            <consortium name="US DOE Joint Genome Institute (JGI-PGF)"/>
            <person name="Lucas S."/>
            <person name="Copeland A."/>
            <person name="Lapidus A."/>
            <person name="Glavina del Rio T."/>
            <person name="Dalin E."/>
            <person name="Tice H."/>
            <person name="Bruce D."/>
            <person name="Goodwin L."/>
            <person name="Pitluck S."/>
            <person name="Kyrpides N."/>
            <person name="Mavromatis K."/>
            <person name="Ivanova N."/>
            <person name="Mikhailova N."/>
            <person name="Foster B."/>
            <person name="Clum A."/>
            <person name="Brettin T."/>
            <person name="Detter J.C."/>
            <person name="Han C."/>
            <person name="Larimer F."/>
            <person name="Land M."/>
            <person name="Hauser L."/>
            <person name="Markowitz V."/>
            <person name="Cheng J.F."/>
            <person name="Hugenholtz P."/>
            <person name="Woyke T."/>
            <person name="Wu D."/>
            <person name="Gehrich-Schroeter G."/>
            <person name="Schneider S."/>
            <person name="Pukall S.R."/>
            <person name="Klenk H.P."/>
            <person name="Eisen J.A."/>
        </authorList>
    </citation>
    <scope>NUCLEOTIDE SEQUENCE [LARGE SCALE GENOMIC DNA]</scope>
    <source>
        <strain evidence="3">DSM 15894 / CECT 5975 / LMG 20990 / XIL07</strain>
    </source>
</reference>
<keyword evidence="1" id="KW-0812">Transmembrane</keyword>
<protein>
    <submittedName>
        <fullName evidence="2">Uncharacterized protein</fullName>
    </submittedName>
</protein>
<dbReference type="eggNOG" id="ENOG5032MHZ">
    <property type="taxonomic scope" value="Bacteria"/>
</dbReference>
<accession>D1BTX5</accession>
<organism evidence="2 3">
    <name type="scientific">Xylanimonas cellulosilytica (strain DSM 15894 / JCM 12276 / CECT 5975 / KCTC 9989 / LMG 20990 / NBRC 107835 / XIL07)</name>
    <dbReference type="NCBI Taxonomy" id="446471"/>
    <lineage>
        <taxon>Bacteria</taxon>
        <taxon>Bacillati</taxon>
        <taxon>Actinomycetota</taxon>
        <taxon>Actinomycetes</taxon>
        <taxon>Micrococcales</taxon>
        <taxon>Promicromonosporaceae</taxon>
        <taxon>Xylanimonas</taxon>
    </lineage>
</organism>
<feature type="transmembrane region" description="Helical" evidence="1">
    <location>
        <begin position="171"/>
        <end position="189"/>
    </location>
</feature>
<evidence type="ECO:0000313" key="3">
    <source>
        <dbReference type="Proteomes" id="UP000002255"/>
    </source>
</evidence>
<dbReference type="EMBL" id="CP001821">
    <property type="protein sequence ID" value="ACZ29139.1"/>
    <property type="molecule type" value="Genomic_DNA"/>
</dbReference>
<feature type="transmembrane region" description="Helical" evidence="1">
    <location>
        <begin position="62"/>
        <end position="85"/>
    </location>
</feature>
<reference evidence="2 3" key="2">
    <citation type="journal article" date="2010" name="Stand. Genomic Sci.">
        <title>Complete genome sequence of Xylanimonas cellulosilytica type strain (XIL07).</title>
        <authorList>
            <person name="Foster B."/>
            <person name="Pukall R."/>
            <person name="Abt B."/>
            <person name="Nolan M."/>
            <person name="Glavina Del Rio T."/>
            <person name="Chen F."/>
            <person name="Lucas S."/>
            <person name="Tice H."/>
            <person name="Pitluck S."/>
            <person name="Cheng J.-F."/>
            <person name="Chertkov O."/>
            <person name="Brettin T."/>
            <person name="Han C."/>
            <person name="Detter J.C."/>
            <person name="Bruce D."/>
            <person name="Goodwin L."/>
            <person name="Ivanova N."/>
            <person name="Mavromatis K."/>
            <person name="Pati A."/>
            <person name="Mikhailova N."/>
            <person name="Chen A."/>
            <person name="Palaniappan K."/>
            <person name="Land M."/>
            <person name="Hauser L."/>
            <person name="Chang Y.-J."/>
            <person name="Jeffries C.D."/>
            <person name="Chain P."/>
            <person name="Rohde M."/>
            <person name="Goeker M."/>
            <person name="Bristow J."/>
            <person name="Eisen J.A."/>
            <person name="Markowitz V."/>
            <person name="Hugenholtz P."/>
            <person name="Kyrpides N.C."/>
            <person name="Klenk H.-P."/>
            <person name="Lapidus A."/>
        </authorList>
    </citation>
    <scope>NUCLEOTIDE SEQUENCE [LARGE SCALE GENOMIC DNA]</scope>
    <source>
        <strain evidence="3">DSM 15894 / CECT 5975 / LMG 20990 / XIL07</strain>
    </source>
</reference>